<feature type="compositionally biased region" description="Polar residues" evidence="1">
    <location>
        <begin position="23"/>
        <end position="32"/>
    </location>
</feature>
<feature type="transmembrane region" description="Helical" evidence="2">
    <location>
        <begin position="864"/>
        <end position="884"/>
    </location>
</feature>
<organism evidence="3 4">
    <name type="scientific">Drosophila rhopaloa</name>
    <name type="common">Fruit fly</name>
    <dbReference type="NCBI Taxonomy" id="1041015"/>
    <lineage>
        <taxon>Eukaryota</taxon>
        <taxon>Metazoa</taxon>
        <taxon>Ecdysozoa</taxon>
        <taxon>Arthropoda</taxon>
        <taxon>Hexapoda</taxon>
        <taxon>Insecta</taxon>
        <taxon>Pterygota</taxon>
        <taxon>Neoptera</taxon>
        <taxon>Endopterygota</taxon>
        <taxon>Diptera</taxon>
        <taxon>Brachycera</taxon>
        <taxon>Muscomorpha</taxon>
        <taxon>Ephydroidea</taxon>
        <taxon>Drosophilidae</taxon>
        <taxon>Drosophila</taxon>
        <taxon>Sophophora</taxon>
    </lineage>
</organism>
<dbReference type="InterPro" id="IPR036259">
    <property type="entry name" value="MFS_trans_sf"/>
</dbReference>
<dbReference type="PANTHER" id="PTHR11360:SF286">
    <property type="entry name" value="GH22266P"/>
    <property type="match status" value="1"/>
</dbReference>
<keyword evidence="4" id="KW-1185">Reference proteome</keyword>
<accession>A0ABM5J522</accession>
<feature type="transmembrane region" description="Helical" evidence="2">
    <location>
        <begin position="772"/>
        <end position="792"/>
    </location>
</feature>
<feature type="compositionally biased region" description="Basic and acidic residues" evidence="1">
    <location>
        <begin position="125"/>
        <end position="134"/>
    </location>
</feature>
<dbReference type="Gene3D" id="1.20.1250.20">
    <property type="entry name" value="MFS general substrate transporter like domains"/>
    <property type="match status" value="2"/>
</dbReference>
<name>A0ABM5J522_DRORH</name>
<evidence type="ECO:0008006" key="5">
    <source>
        <dbReference type="Google" id="ProtNLM"/>
    </source>
</evidence>
<feature type="transmembrane region" description="Helical" evidence="2">
    <location>
        <begin position="798"/>
        <end position="821"/>
    </location>
</feature>
<feature type="transmembrane region" description="Helical" evidence="2">
    <location>
        <begin position="441"/>
        <end position="461"/>
    </location>
</feature>
<dbReference type="SUPFAM" id="SSF103473">
    <property type="entry name" value="MFS general substrate transporter"/>
    <property type="match status" value="1"/>
</dbReference>
<evidence type="ECO:0000313" key="3">
    <source>
        <dbReference type="EnsemblMetazoa" id="XP_044313924.1"/>
    </source>
</evidence>
<feature type="transmembrane region" description="Helical" evidence="2">
    <location>
        <begin position="468"/>
        <end position="490"/>
    </location>
</feature>
<feature type="transmembrane region" description="Helical" evidence="2">
    <location>
        <begin position="708"/>
        <end position="730"/>
    </location>
</feature>
<keyword evidence="2" id="KW-0472">Membrane</keyword>
<keyword evidence="2" id="KW-0812">Transmembrane</keyword>
<keyword evidence="2" id="KW-1133">Transmembrane helix</keyword>
<dbReference type="InterPro" id="IPR050327">
    <property type="entry name" value="Proton-linked_MCT"/>
</dbReference>
<feature type="region of interest" description="Disordered" evidence="1">
    <location>
        <begin position="659"/>
        <end position="680"/>
    </location>
</feature>
<feature type="region of interest" description="Disordered" evidence="1">
    <location>
        <begin position="122"/>
        <end position="201"/>
    </location>
</feature>
<feature type="transmembrane region" description="Helical" evidence="2">
    <location>
        <begin position="502"/>
        <end position="521"/>
    </location>
</feature>
<feature type="transmembrane region" description="Helical" evidence="2">
    <location>
        <begin position="833"/>
        <end position="852"/>
    </location>
</feature>
<dbReference type="Proteomes" id="UP001652680">
    <property type="component" value="Unassembled WGS sequence"/>
</dbReference>
<feature type="compositionally biased region" description="Basic and acidic residues" evidence="1">
    <location>
        <begin position="659"/>
        <end position="678"/>
    </location>
</feature>
<feature type="region of interest" description="Disordered" evidence="1">
    <location>
        <begin position="277"/>
        <end position="301"/>
    </location>
</feature>
<evidence type="ECO:0000256" key="1">
    <source>
        <dbReference type="SAM" id="MobiDB-lite"/>
    </source>
</evidence>
<feature type="transmembrane region" description="Helical" evidence="2">
    <location>
        <begin position="742"/>
        <end position="765"/>
    </location>
</feature>
<feature type="region of interest" description="Disordered" evidence="1">
    <location>
        <begin position="1"/>
        <end position="40"/>
    </location>
</feature>
<gene>
    <name evidence="3" type="primary">108045062</name>
</gene>
<reference evidence="4" key="1">
    <citation type="journal article" date="2021" name="Elife">
        <title>Highly contiguous assemblies of 101 drosophilid genomes.</title>
        <authorList>
            <person name="Kim B.Y."/>
            <person name="Wang J.R."/>
            <person name="Miller D.E."/>
            <person name="Barmina O."/>
            <person name="Delaney E."/>
            <person name="Thompson A."/>
            <person name="Comeault A.A."/>
            <person name="Peede D."/>
            <person name="D'Agostino E.R."/>
            <person name="Pelaez J."/>
            <person name="Aguilar J.M."/>
            <person name="Haji D."/>
            <person name="Matsunaga T."/>
            <person name="Armstrong E.E."/>
            <person name="Zych M."/>
            <person name="Ogawa Y."/>
            <person name="Stamenkovic-Radak M."/>
            <person name="Jelic M."/>
            <person name="Veselinovic M.S."/>
            <person name="Tanaskovic M."/>
            <person name="Eric P."/>
            <person name="Gao J.J."/>
            <person name="Katoh T.K."/>
            <person name="Toda M.J."/>
            <person name="Watabe H."/>
            <person name="Watada M."/>
            <person name="Davis J.S."/>
            <person name="Moyle L.C."/>
            <person name="Manoli G."/>
            <person name="Bertolini E."/>
            <person name="Kostal V."/>
            <person name="Hawley R.S."/>
            <person name="Takahashi A."/>
            <person name="Jones C.D."/>
            <person name="Price D.K."/>
            <person name="Whiteman N."/>
            <person name="Kopp A."/>
            <person name="Matute D.R."/>
            <person name="Petrov D.A."/>
        </authorList>
    </citation>
    <scope>NUCLEOTIDE SEQUENCE [LARGE SCALE GENOMIC DNA]</scope>
</reference>
<reference evidence="3" key="2">
    <citation type="submission" date="2025-05" db="UniProtKB">
        <authorList>
            <consortium name="EnsemblMetazoa"/>
        </authorList>
    </citation>
    <scope>IDENTIFICATION</scope>
</reference>
<evidence type="ECO:0000256" key="2">
    <source>
        <dbReference type="SAM" id="Phobius"/>
    </source>
</evidence>
<feature type="compositionally biased region" description="Basic and acidic residues" evidence="1">
    <location>
        <begin position="161"/>
        <end position="182"/>
    </location>
</feature>
<sequence length="896" mass="101084">MSRNRRRSLPCSTSPSDEEQPAQVEQNGNGQTSLRSRSLSSQELLVQASSVFENEARTPAPQVVDVAVGTESRTEILDWSTSSPSLDQDQWNEEDLSSFYEGSSLHDLPKFSLRNYPHILVEPTKGAKESDTDPKSSQPKENPPTSTPIEPISEVPFEEPIYEKDLSPAKEPTKFTRPHIDRLSSVSSDVSPSSLHQSSFEDDPSMKFASINEILSLQRSTSSSDLYYKEEPLITKTQKFYKKRAPLVPRYDSEDSYAINKEFVPQDVIVETLGVSDTESPDSFSEYDAEKRKNSDMWDTGSRSIGSKESFTLSRAGGRLGSGMVFVNLHGDTTRRRFRLGDHGAVIPGPANHRWPDLHRGHPTAIYGQGSGRGEDGGAVRGQCPDWLLLYQWSIRRGANKSVWFPEGWHRRGTMLLIRHYGLRLEREPGYADLLLQRSCAGGMSLSLIWASSQLIVGYYFERYRPMAHGFCCSGGGIGIVLFTLLNSWLVPIIGWRNMVRVQSGLVLLILPMVMCFVEVAPTQVGLYHHPDILETSSDEYYGNFYVHDYLRLSTQTNKSRSFMSMYELPRKKRRCAKFCSCCTDCCGKRHKKSMREEEHNLLIRPAPMERDDFFYTGPAEYERPHSKERLEGKEIILMGSDKNTQQVNYGIKKIHVEETKQSDHSSHHRMQRWEKVPPKKQNAKSWRNSRVMLTLVKLFDYHLMKNFEFRVLVASAFLYPMGFNIPYVYSSARTTIPREYAQLIGPIIGATNFLIRNICGFLAFKRSTWTTFICGGGLVFGGSFVFISAFYGQDLIWFQFLYGICYGVAPAVFATLRGLIYVKYLGLSKLTNAFGITSLAMGLGVFLGTSVAGEMVGNTGDYTAAFCFAGLCLMVSGVLKLMLPALVKCHYRKAH</sequence>
<proteinExistence type="predicted"/>
<feature type="compositionally biased region" description="Low complexity" evidence="1">
    <location>
        <begin position="184"/>
        <end position="198"/>
    </location>
</feature>
<protein>
    <recommendedName>
        <fullName evidence="5">Monocarboxylate transporter 9</fullName>
    </recommendedName>
</protein>
<evidence type="ECO:0000313" key="4">
    <source>
        <dbReference type="Proteomes" id="UP001652680"/>
    </source>
</evidence>
<dbReference type="EnsemblMetazoa" id="XM_044457989.1">
    <property type="protein sequence ID" value="XP_044313924.1"/>
    <property type="gene ID" value="LOC108045062"/>
</dbReference>
<dbReference type="PANTHER" id="PTHR11360">
    <property type="entry name" value="MONOCARBOXYLATE TRANSPORTER"/>
    <property type="match status" value="1"/>
</dbReference>